<dbReference type="EMBL" id="KU574722">
    <property type="protein sequence ID" value="AMM44103.1"/>
    <property type="molecule type" value="Genomic_DNA"/>
</dbReference>
<name>A0A1L2CVP8_9CAUD</name>
<keyword evidence="1" id="KW-0812">Transmembrane</keyword>
<organism evidence="2 3">
    <name type="scientific">Pectobacterium phage vB_PcaM_CBB</name>
    <dbReference type="NCBI Taxonomy" id="2772511"/>
    <lineage>
        <taxon>Viruses</taxon>
        <taxon>Duplodnaviria</taxon>
        <taxon>Heunggongvirae</taxon>
        <taxon>Uroviricota</taxon>
        <taxon>Caudoviricetes</taxon>
        <taxon>Mimasvirus</taxon>
        <taxon>Mimasvirus CBB</taxon>
    </lineage>
</organism>
<evidence type="ECO:0000256" key="1">
    <source>
        <dbReference type="SAM" id="Phobius"/>
    </source>
</evidence>
<keyword evidence="1" id="KW-1133">Transmembrane helix</keyword>
<protein>
    <submittedName>
        <fullName evidence="2">Putative membrane protein</fullName>
    </submittedName>
</protein>
<sequence length="62" mass="7103">MFHDFMYINGVLWAVVGIIMIIGNLTYADYYTKLNEKFVSNFWGTYAICMGAAIVNFVLLLL</sequence>
<dbReference type="Proteomes" id="UP000223891">
    <property type="component" value="Segment"/>
</dbReference>
<feature type="transmembrane region" description="Helical" evidence="1">
    <location>
        <begin position="39"/>
        <end position="61"/>
    </location>
</feature>
<accession>A0A1L2CVP8</accession>
<reference evidence="3" key="1">
    <citation type="submission" date="2016-01" db="EMBL/GenBank/DDBJ databases">
        <title>Isolation and Characterization of Enterobacteria phage CBB.</title>
        <authorList>
            <person name="Buttimer C.T.H."/>
            <person name="Hendrix H."/>
            <person name="Alexandre H."/>
            <person name="O'Mahony J."/>
            <person name="Lavigne R."/>
            <person name="Coffey A."/>
        </authorList>
    </citation>
    <scope>NUCLEOTIDE SEQUENCE [LARGE SCALE GENOMIC DNA]</scope>
</reference>
<evidence type="ECO:0000313" key="2">
    <source>
        <dbReference type="EMBL" id="AMM44103.1"/>
    </source>
</evidence>
<evidence type="ECO:0000313" key="3">
    <source>
        <dbReference type="Proteomes" id="UP000223891"/>
    </source>
</evidence>
<gene>
    <name evidence="2" type="ORF">CBB_540</name>
</gene>
<feature type="transmembrane region" description="Helical" evidence="1">
    <location>
        <begin position="6"/>
        <end position="27"/>
    </location>
</feature>
<keyword evidence="3" id="KW-1185">Reference proteome</keyword>
<keyword evidence="1" id="KW-0472">Membrane</keyword>
<proteinExistence type="predicted"/>